<dbReference type="GeneID" id="39591610"/>
<dbReference type="RefSeq" id="XP_028477338.1">
    <property type="nucleotide sequence ID" value="XM_028622446.1"/>
</dbReference>
<keyword evidence="2" id="KW-1185">Reference proteome</keyword>
<sequence>MSKASLPSSSCDCWPFVLSTCRPIVSDIYRFNRLHLHNLAKGFEGYSEEAKTALLSFEFEAVVQEKLPRALINMGIDPHDVPVYVVRWIHHMRHLPPVLVRKDDT</sequence>
<comment type="caution">
    <text evidence="1">The sequence shown here is derived from an EMBL/GenBank/DDBJ whole genome shotgun (WGS) entry which is preliminary data.</text>
</comment>
<dbReference type="Proteomes" id="UP000279236">
    <property type="component" value="Unassembled WGS sequence"/>
</dbReference>
<dbReference type="EMBL" id="RSCE01000004">
    <property type="protein sequence ID" value="RSH83386.1"/>
    <property type="molecule type" value="Genomic_DNA"/>
</dbReference>
<accession>A0A427XWW4</accession>
<dbReference type="AlphaFoldDB" id="A0A427XWW4"/>
<gene>
    <name evidence="1" type="ORF">EHS24_007067</name>
</gene>
<protein>
    <submittedName>
        <fullName evidence="1">Uncharacterized protein</fullName>
    </submittedName>
</protein>
<reference evidence="1 2" key="1">
    <citation type="submission" date="2018-11" db="EMBL/GenBank/DDBJ databases">
        <title>Genome sequence of Apiotrichum porosum DSM 27194.</title>
        <authorList>
            <person name="Aliyu H."/>
            <person name="Gorte O."/>
            <person name="Ochsenreither K."/>
        </authorList>
    </citation>
    <scope>NUCLEOTIDE SEQUENCE [LARGE SCALE GENOMIC DNA]</scope>
    <source>
        <strain evidence="1 2">DSM 27194</strain>
    </source>
</reference>
<organism evidence="1 2">
    <name type="scientific">Apiotrichum porosum</name>
    <dbReference type="NCBI Taxonomy" id="105984"/>
    <lineage>
        <taxon>Eukaryota</taxon>
        <taxon>Fungi</taxon>
        <taxon>Dikarya</taxon>
        <taxon>Basidiomycota</taxon>
        <taxon>Agaricomycotina</taxon>
        <taxon>Tremellomycetes</taxon>
        <taxon>Trichosporonales</taxon>
        <taxon>Trichosporonaceae</taxon>
        <taxon>Apiotrichum</taxon>
    </lineage>
</organism>
<proteinExistence type="predicted"/>
<evidence type="ECO:0000313" key="2">
    <source>
        <dbReference type="Proteomes" id="UP000279236"/>
    </source>
</evidence>
<evidence type="ECO:0000313" key="1">
    <source>
        <dbReference type="EMBL" id="RSH83386.1"/>
    </source>
</evidence>
<name>A0A427XWW4_9TREE</name>